<feature type="region of interest" description="Disordered" evidence="1">
    <location>
        <begin position="108"/>
        <end position="193"/>
    </location>
</feature>
<sequence>MTTNKVLVSAIIGLVMFMVGWDMMEERTMKALDFAGVQDRKITVRNGTIVHEGQNYSSISANTTSSANHKSNRSEILRQAALEVERLEADKLLTKDMANFTDEDKEFLGIIPSSSTSSTNETTESTETETTSDSSPNSTTTESLPVLTNEAEPEKPVEETSNTDKTTTEEQQSTSSLPPPSLPRGNMTDNGQYNHSLTLEDYYQFAEPGPPSKQWLQDCAATLGKDKSIVKEFPTLLGEYALGDCIKACNKCNLGLPGKQKKIFAPDMKHHKNYNLTIAGYYSELACPHKIKNFTILNQVLEIFGQRDGFVKPDPTDVVMHLRLGDVLDYSPQDVVTMLTRGGQGFHPQARKKKLKTIFSVYDYYNLLHEKHPGSKLIIIGGSHKPWIFEKSRTYANCLQRGLARAGIQVDMQLDNGDADKDFYFMSFAQYFMISTGGFSRFIEQMIKLHGGWSVGYPLDTKFK</sequence>
<name>A0A9N8DRL6_9STRA</name>
<protein>
    <submittedName>
        <fullName evidence="3">Uncharacterized protein</fullName>
    </submittedName>
</protein>
<dbReference type="EMBL" id="CAICTM010000301">
    <property type="protein sequence ID" value="CAB9507339.1"/>
    <property type="molecule type" value="Genomic_DNA"/>
</dbReference>
<keyword evidence="4" id="KW-1185">Reference proteome</keyword>
<reference evidence="3" key="1">
    <citation type="submission" date="2020-06" db="EMBL/GenBank/DDBJ databases">
        <authorList>
            <consortium name="Plant Systems Biology data submission"/>
        </authorList>
    </citation>
    <scope>NUCLEOTIDE SEQUENCE</scope>
    <source>
        <strain evidence="3">D6</strain>
    </source>
</reference>
<accession>A0A9N8DRL6</accession>
<keyword evidence="2" id="KW-1133">Transmembrane helix</keyword>
<evidence type="ECO:0000256" key="2">
    <source>
        <dbReference type="SAM" id="Phobius"/>
    </source>
</evidence>
<dbReference type="Proteomes" id="UP001153069">
    <property type="component" value="Unassembled WGS sequence"/>
</dbReference>
<gene>
    <name evidence="3" type="ORF">SEMRO_302_G112140.1</name>
</gene>
<keyword evidence="2" id="KW-0812">Transmembrane</keyword>
<feature type="compositionally biased region" description="Low complexity" evidence="1">
    <location>
        <begin position="112"/>
        <end position="143"/>
    </location>
</feature>
<organism evidence="3 4">
    <name type="scientific">Seminavis robusta</name>
    <dbReference type="NCBI Taxonomy" id="568900"/>
    <lineage>
        <taxon>Eukaryota</taxon>
        <taxon>Sar</taxon>
        <taxon>Stramenopiles</taxon>
        <taxon>Ochrophyta</taxon>
        <taxon>Bacillariophyta</taxon>
        <taxon>Bacillariophyceae</taxon>
        <taxon>Bacillariophycidae</taxon>
        <taxon>Naviculales</taxon>
        <taxon>Naviculaceae</taxon>
        <taxon>Seminavis</taxon>
    </lineage>
</organism>
<evidence type="ECO:0000256" key="1">
    <source>
        <dbReference type="SAM" id="MobiDB-lite"/>
    </source>
</evidence>
<keyword evidence="2" id="KW-0472">Membrane</keyword>
<proteinExistence type="predicted"/>
<evidence type="ECO:0000313" key="3">
    <source>
        <dbReference type="EMBL" id="CAB9507339.1"/>
    </source>
</evidence>
<feature type="transmembrane region" description="Helical" evidence="2">
    <location>
        <begin position="6"/>
        <end position="24"/>
    </location>
</feature>
<dbReference type="AlphaFoldDB" id="A0A9N8DRL6"/>
<comment type="caution">
    <text evidence="3">The sequence shown here is derived from an EMBL/GenBank/DDBJ whole genome shotgun (WGS) entry which is preliminary data.</text>
</comment>
<evidence type="ECO:0000313" key="4">
    <source>
        <dbReference type="Proteomes" id="UP001153069"/>
    </source>
</evidence>